<evidence type="ECO:0000313" key="2">
    <source>
        <dbReference type="Proteomes" id="UP000504634"/>
    </source>
</evidence>
<dbReference type="FunFam" id="3.40.640.10:FF:000080">
    <property type="entry name" value="Aminotransferase, putative"/>
    <property type="match status" value="1"/>
</dbReference>
<evidence type="ECO:0000313" key="3">
    <source>
        <dbReference type="RefSeq" id="XP_030371838.1"/>
    </source>
</evidence>
<name>A0A6J2T9M9_DROLE</name>
<dbReference type="InterPro" id="IPR004839">
    <property type="entry name" value="Aminotransferase_I/II_large"/>
</dbReference>
<keyword evidence="2" id="KW-1185">Reference proteome</keyword>
<dbReference type="RefSeq" id="XP_030371838.1">
    <property type="nucleotide sequence ID" value="XM_030515978.1"/>
</dbReference>
<sequence length="419" mass="47386">MSHENEDPKLKHLFDGSDWNVYETKVLNLGVGAPGTDLLEPCCDIFQQATAHRLKYEKSENRSLLFQYGPTSGCFDVRHEIAKYFSSMYDSAMKSEDLIITTGASQGLHFSLSTLVDFNGYIFVDEYTYMIALDSMKEFTTLTIVPVKLNDDGVDLKDLEAKVRERCFKPNGKEFWAMYYTIPTYHNPTGILFSPAVCRGIVALARKFNFVVICDDVYNILSYDEKPPHVRLLSYDARTDTDFAGHVISNGSFSKILGPGVRLGWLEVPPRLKPILERSGIINSGGCFNNYTAGIIGSLFELGLAQSHISRLYEAYKERMKAVIAVLNEQLPESCTLIVPKGGYFIWISLPEHLNARDFLTYSLEHEKIFFIPGPRFALEGDNGKHCFRLSIAFHKKDKLVDGITRLCRALKDYIKTLS</sequence>
<organism evidence="2 3">
    <name type="scientific">Drosophila lebanonensis</name>
    <name type="common">Fruit fly</name>
    <name type="synonym">Scaptodrosophila lebanonensis</name>
    <dbReference type="NCBI Taxonomy" id="7225"/>
    <lineage>
        <taxon>Eukaryota</taxon>
        <taxon>Metazoa</taxon>
        <taxon>Ecdysozoa</taxon>
        <taxon>Arthropoda</taxon>
        <taxon>Hexapoda</taxon>
        <taxon>Insecta</taxon>
        <taxon>Pterygota</taxon>
        <taxon>Neoptera</taxon>
        <taxon>Endopterygota</taxon>
        <taxon>Diptera</taxon>
        <taxon>Brachycera</taxon>
        <taxon>Muscomorpha</taxon>
        <taxon>Ephydroidea</taxon>
        <taxon>Drosophilidae</taxon>
        <taxon>Scaptodrosophila</taxon>
    </lineage>
</organism>
<dbReference type="SUPFAM" id="SSF53383">
    <property type="entry name" value="PLP-dependent transferases"/>
    <property type="match status" value="1"/>
</dbReference>
<feature type="domain" description="Aminotransferase class I/classII large" evidence="1">
    <location>
        <begin position="25"/>
        <end position="404"/>
    </location>
</feature>
<dbReference type="GO" id="GO:0047536">
    <property type="term" value="F:2-aminoadipate transaminase activity"/>
    <property type="evidence" value="ECO:0007669"/>
    <property type="project" value="TreeGrafter"/>
</dbReference>
<dbReference type="AlphaFoldDB" id="A0A6J2T9M9"/>
<evidence type="ECO:0000259" key="1">
    <source>
        <dbReference type="Pfam" id="PF00155"/>
    </source>
</evidence>
<protein>
    <submittedName>
        <fullName evidence="3">Uncharacterized protein YER152C</fullName>
    </submittedName>
</protein>
<dbReference type="InterPro" id="IPR015424">
    <property type="entry name" value="PyrdxlP-dep_Trfase"/>
</dbReference>
<gene>
    <name evidence="3" type="primary">LOC115622126</name>
</gene>
<dbReference type="GeneID" id="115622126"/>
<reference evidence="3" key="1">
    <citation type="submission" date="2025-08" db="UniProtKB">
        <authorList>
            <consortium name="RefSeq"/>
        </authorList>
    </citation>
    <scope>IDENTIFICATION</scope>
    <source>
        <strain evidence="3">11010-0011.00</strain>
        <tissue evidence="3">Whole body</tissue>
    </source>
</reference>
<accession>A0A6J2T9M9</accession>
<dbReference type="PANTHER" id="PTHR42858">
    <property type="entry name" value="AMINOTRANSFERASE"/>
    <property type="match status" value="1"/>
</dbReference>
<dbReference type="CDD" id="cd00609">
    <property type="entry name" value="AAT_like"/>
    <property type="match status" value="1"/>
</dbReference>
<dbReference type="Gene3D" id="3.90.1150.10">
    <property type="entry name" value="Aspartate Aminotransferase, domain 1"/>
    <property type="match status" value="1"/>
</dbReference>
<dbReference type="Pfam" id="PF00155">
    <property type="entry name" value="Aminotran_1_2"/>
    <property type="match status" value="1"/>
</dbReference>
<dbReference type="Gene3D" id="3.40.640.10">
    <property type="entry name" value="Type I PLP-dependent aspartate aminotransferase-like (Major domain)"/>
    <property type="match status" value="1"/>
</dbReference>
<dbReference type="PANTHER" id="PTHR42858:SF1">
    <property type="entry name" value="LD15494P"/>
    <property type="match status" value="1"/>
</dbReference>
<dbReference type="Proteomes" id="UP000504634">
    <property type="component" value="Unplaced"/>
</dbReference>
<dbReference type="InterPro" id="IPR015421">
    <property type="entry name" value="PyrdxlP-dep_Trfase_major"/>
</dbReference>
<dbReference type="GO" id="GO:0030170">
    <property type="term" value="F:pyridoxal phosphate binding"/>
    <property type="evidence" value="ECO:0007669"/>
    <property type="project" value="InterPro"/>
</dbReference>
<dbReference type="OrthoDB" id="7042322at2759"/>
<dbReference type="InterPro" id="IPR015422">
    <property type="entry name" value="PyrdxlP-dep_Trfase_small"/>
</dbReference>
<proteinExistence type="predicted"/>